<name>A0A8T0FBE3_ARGBR</name>
<protein>
    <submittedName>
        <fullName evidence="1">Uncharacterized protein</fullName>
    </submittedName>
</protein>
<evidence type="ECO:0000313" key="1">
    <source>
        <dbReference type="EMBL" id="KAF8787672.1"/>
    </source>
</evidence>
<keyword evidence="2" id="KW-1185">Reference proteome</keyword>
<proteinExistence type="predicted"/>
<reference evidence="1" key="2">
    <citation type="submission" date="2020-06" db="EMBL/GenBank/DDBJ databases">
        <authorList>
            <person name="Sheffer M."/>
        </authorList>
    </citation>
    <scope>NUCLEOTIDE SEQUENCE</scope>
</reference>
<comment type="caution">
    <text evidence="1">The sequence shown here is derived from an EMBL/GenBank/DDBJ whole genome shotgun (WGS) entry which is preliminary data.</text>
</comment>
<gene>
    <name evidence="1" type="ORF">HNY73_009247</name>
</gene>
<dbReference type="EMBL" id="JABXBU010000015">
    <property type="protein sequence ID" value="KAF8787672.1"/>
    <property type="molecule type" value="Genomic_DNA"/>
</dbReference>
<dbReference type="Proteomes" id="UP000807504">
    <property type="component" value="Unassembled WGS sequence"/>
</dbReference>
<organism evidence="1 2">
    <name type="scientific">Argiope bruennichi</name>
    <name type="common">Wasp spider</name>
    <name type="synonym">Aranea bruennichi</name>
    <dbReference type="NCBI Taxonomy" id="94029"/>
    <lineage>
        <taxon>Eukaryota</taxon>
        <taxon>Metazoa</taxon>
        <taxon>Ecdysozoa</taxon>
        <taxon>Arthropoda</taxon>
        <taxon>Chelicerata</taxon>
        <taxon>Arachnida</taxon>
        <taxon>Araneae</taxon>
        <taxon>Araneomorphae</taxon>
        <taxon>Entelegynae</taxon>
        <taxon>Araneoidea</taxon>
        <taxon>Araneidae</taxon>
        <taxon>Argiope</taxon>
    </lineage>
</organism>
<reference evidence="1" key="1">
    <citation type="journal article" date="2020" name="bioRxiv">
        <title>Chromosome-level reference genome of the European wasp spider Argiope bruennichi: a resource for studies on range expansion and evolutionary adaptation.</title>
        <authorList>
            <person name="Sheffer M.M."/>
            <person name="Hoppe A."/>
            <person name="Krehenwinkel H."/>
            <person name="Uhl G."/>
            <person name="Kuss A.W."/>
            <person name="Jensen L."/>
            <person name="Jensen C."/>
            <person name="Gillespie R.G."/>
            <person name="Hoff K.J."/>
            <person name="Prost S."/>
        </authorList>
    </citation>
    <scope>NUCLEOTIDE SEQUENCE</scope>
</reference>
<dbReference type="AlphaFoldDB" id="A0A8T0FBE3"/>
<sequence>MGPIASKRLLSSPKGRRWRSGRRWLVSLGIRKFEARSANGRRRVSVQLMCVFDFHTLRFDFGEVSGKNWDELMKK</sequence>
<accession>A0A8T0FBE3</accession>
<evidence type="ECO:0000313" key="2">
    <source>
        <dbReference type="Proteomes" id="UP000807504"/>
    </source>
</evidence>